<evidence type="ECO:0000313" key="3">
    <source>
        <dbReference type="EMBL" id="KAJ7648001.1"/>
    </source>
</evidence>
<dbReference type="PRINTS" id="PR00381">
    <property type="entry name" value="KINESINLIGHT"/>
</dbReference>
<feature type="region of interest" description="Disordered" evidence="1">
    <location>
        <begin position="788"/>
        <end position="807"/>
    </location>
</feature>
<dbReference type="Gene3D" id="3.40.50.300">
    <property type="entry name" value="P-loop containing nucleotide triphosphate hydrolases"/>
    <property type="match status" value="1"/>
</dbReference>
<feature type="compositionally biased region" description="Gly residues" evidence="1">
    <location>
        <begin position="797"/>
        <end position="807"/>
    </location>
</feature>
<proteinExistence type="predicted"/>
<dbReference type="PANTHER" id="PTHR46082:SF6">
    <property type="entry name" value="AAA+ ATPASE DOMAIN-CONTAINING PROTEIN-RELATED"/>
    <property type="match status" value="1"/>
</dbReference>
<evidence type="ECO:0000313" key="4">
    <source>
        <dbReference type="Proteomes" id="UP001221142"/>
    </source>
</evidence>
<evidence type="ECO:0000259" key="2">
    <source>
        <dbReference type="Pfam" id="PF25000"/>
    </source>
</evidence>
<dbReference type="InterPro" id="IPR011990">
    <property type="entry name" value="TPR-like_helical_dom_sf"/>
</dbReference>
<dbReference type="Pfam" id="PF25000">
    <property type="entry name" value="DUF7779"/>
    <property type="match status" value="1"/>
</dbReference>
<dbReference type="AlphaFoldDB" id="A0AAD7CGS9"/>
<feature type="domain" description="DUF7779" evidence="2">
    <location>
        <begin position="222"/>
        <end position="320"/>
    </location>
</feature>
<dbReference type="Proteomes" id="UP001221142">
    <property type="component" value="Unassembled WGS sequence"/>
</dbReference>
<dbReference type="Pfam" id="PF13374">
    <property type="entry name" value="TPR_10"/>
    <property type="match status" value="5"/>
</dbReference>
<dbReference type="InterPro" id="IPR056681">
    <property type="entry name" value="DUF7779"/>
</dbReference>
<dbReference type="InterPro" id="IPR019734">
    <property type="entry name" value="TPR_rpt"/>
</dbReference>
<gene>
    <name evidence="3" type="ORF">FB45DRAFT_212097</name>
</gene>
<name>A0AAD7CGS9_9AGAR</name>
<comment type="caution">
    <text evidence="3">The sequence shown here is derived from an EMBL/GenBank/DDBJ whole genome shotgun (WGS) entry which is preliminary data.</text>
</comment>
<protein>
    <recommendedName>
        <fullName evidence="2">DUF7779 domain-containing protein</fullName>
    </recommendedName>
</protein>
<evidence type="ECO:0000256" key="1">
    <source>
        <dbReference type="SAM" id="MobiDB-lite"/>
    </source>
</evidence>
<dbReference type="SMART" id="SM00028">
    <property type="entry name" value="TPR"/>
    <property type="match status" value="9"/>
</dbReference>
<reference evidence="3" key="1">
    <citation type="submission" date="2023-03" db="EMBL/GenBank/DDBJ databases">
        <title>Massive genome expansion in bonnet fungi (Mycena s.s.) driven by repeated elements and novel gene families across ecological guilds.</title>
        <authorList>
            <consortium name="Lawrence Berkeley National Laboratory"/>
            <person name="Harder C.B."/>
            <person name="Miyauchi S."/>
            <person name="Viragh M."/>
            <person name="Kuo A."/>
            <person name="Thoen E."/>
            <person name="Andreopoulos B."/>
            <person name="Lu D."/>
            <person name="Skrede I."/>
            <person name="Drula E."/>
            <person name="Henrissat B."/>
            <person name="Morin E."/>
            <person name="Kohler A."/>
            <person name="Barry K."/>
            <person name="LaButti K."/>
            <person name="Morin E."/>
            <person name="Salamov A."/>
            <person name="Lipzen A."/>
            <person name="Mereny Z."/>
            <person name="Hegedus B."/>
            <person name="Baldrian P."/>
            <person name="Stursova M."/>
            <person name="Weitz H."/>
            <person name="Taylor A."/>
            <person name="Grigoriev I.V."/>
            <person name="Nagy L.G."/>
            <person name="Martin F."/>
            <person name="Kauserud H."/>
        </authorList>
    </citation>
    <scope>NUCLEOTIDE SEQUENCE</scope>
    <source>
        <strain evidence="3">9284</strain>
    </source>
</reference>
<keyword evidence="4" id="KW-1185">Reference proteome</keyword>
<dbReference type="SUPFAM" id="SSF48452">
    <property type="entry name" value="TPR-like"/>
    <property type="match status" value="3"/>
</dbReference>
<dbReference type="SUPFAM" id="SSF52540">
    <property type="entry name" value="P-loop containing nucleoside triphosphate hydrolases"/>
    <property type="match status" value="1"/>
</dbReference>
<dbReference type="PANTHER" id="PTHR46082">
    <property type="entry name" value="ATP/GTP-BINDING PROTEIN-RELATED"/>
    <property type="match status" value="1"/>
</dbReference>
<accession>A0AAD7CGS9</accession>
<dbReference type="InterPro" id="IPR053137">
    <property type="entry name" value="NLR-like"/>
</dbReference>
<dbReference type="EMBL" id="JARKIF010000002">
    <property type="protein sequence ID" value="KAJ7648001.1"/>
    <property type="molecule type" value="Genomic_DNA"/>
</dbReference>
<organism evidence="3 4">
    <name type="scientific">Roridomyces roridus</name>
    <dbReference type="NCBI Taxonomy" id="1738132"/>
    <lineage>
        <taxon>Eukaryota</taxon>
        <taxon>Fungi</taxon>
        <taxon>Dikarya</taxon>
        <taxon>Basidiomycota</taxon>
        <taxon>Agaricomycotina</taxon>
        <taxon>Agaricomycetes</taxon>
        <taxon>Agaricomycetidae</taxon>
        <taxon>Agaricales</taxon>
        <taxon>Marasmiineae</taxon>
        <taxon>Mycenaceae</taxon>
        <taxon>Roridomyces</taxon>
    </lineage>
</organism>
<dbReference type="InterPro" id="IPR027417">
    <property type="entry name" value="P-loop_NTPase"/>
</dbReference>
<sequence>MQQHLSQDNKARMVFVLHGLGGSGKTQIALKFLESCNEYTTQFFVNASSSEALNTSFMNIAISQGFGATPEAGFQWLISKNKEWILLYDNADNPNLNLQPFFPHCTHGNIIITSRNPQLAAYGPASHSQVGNLDEKNAALLLLARAVKENTDENHKLALGIVQELSCLPLAIVQAGAYVARFKNLVNYLSLYRQNRDELWQQHPGPRHDNYEWTIYTTWQISFERLSPVAAHFLQLCALLHHSNIPESIFAKATEWIVKKQRDEAESLQEAREFLQNFVSSAGCWQEQMLRNIVAEIEEYSLIERHELSNTLSIHPLVHLWCLGTLYDKLPAQRCMLDVLGMAIDLGPDGNLGRIALRAHVENLVPDLASISSQFWAQYGAIYYDGGNFERARRVYELKLKKQRGLFGDEHPDTLVAMANLARTYSELGRHSEAEQLKLSVLQQCRRLLGDEHPDTLLTMGNLASTYSELGRHSEAEQLELSVLQQRRKLLGDEHPDTLLAMGNLASTYSELGRHSEAEQLELSVLQQRRMLLGDEHPDTLLTMGNLASTYSELGRHSEAEQLKLSVLQQRRKLLGDEHPRTLLAMGNLASIYSELGRHSEAEQLQLSVLQQRRKLLGDEHPRTLLAMGNLASTYSELGRHSKAEQLELSVLQQRRKLLGDEHPDTLLAMGNLASTYSELGRHSESEQLELSVLQQRRKLLGDEHPDTLLAMGNLARTYSELGRHSEAEQLELSVLQQRRKLLGDEHPDTLLAMGNIDLTSHATREYQAPEISQHQGLSEHSQVLGAVRPDTSGYHTGPGGLGPCQG</sequence>
<dbReference type="Gene3D" id="1.25.40.10">
    <property type="entry name" value="Tetratricopeptide repeat domain"/>
    <property type="match status" value="3"/>
</dbReference>
<dbReference type="Pfam" id="PF13424">
    <property type="entry name" value="TPR_12"/>
    <property type="match status" value="2"/>
</dbReference>